<reference evidence="2" key="1">
    <citation type="journal article" date="2022" name="Mol. Ecol. Resour.">
        <title>The genomes of chicory, endive, great burdock and yacon provide insights into Asteraceae palaeo-polyploidization history and plant inulin production.</title>
        <authorList>
            <person name="Fan W."/>
            <person name="Wang S."/>
            <person name="Wang H."/>
            <person name="Wang A."/>
            <person name="Jiang F."/>
            <person name="Liu H."/>
            <person name="Zhao H."/>
            <person name="Xu D."/>
            <person name="Zhang Y."/>
        </authorList>
    </citation>
    <scope>NUCLEOTIDE SEQUENCE [LARGE SCALE GENOMIC DNA]</scope>
    <source>
        <strain evidence="2">cv. Niubang</strain>
    </source>
</reference>
<accession>A0ACB9CLX8</accession>
<evidence type="ECO:0000313" key="1">
    <source>
        <dbReference type="EMBL" id="KAI3735240.1"/>
    </source>
</evidence>
<name>A0ACB9CLX8_ARCLA</name>
<comment type="caution">
    <text evidence="1">The sequence shown here is derived from an EMBL/GenBank/DDBJ whole genome shotgun (WGS) entry which is preliminary data.</text>
</comment>
<reference evidence="1 2" key="2">
    <citation type="journal article" date="2022" name="Mol. Ecol. Resour.">
        <title>The genomes of chicory, endive, great burdock and yacon provide insights into Asteraceae paleo-polyploidization history and plant inulin production.</title>
        <authorList>
            <person name="Fan W."/>
            <person name="Wang S."/>
            <person name="Wang H."/>
            <person name="Wang A."/>
            <person name="Jiang F."/>
            <person name="Liu H."/>
            <person name="Zhao H."/>
            <person name="Xu D."/>
            <person name="Zhang Y."/>
        </authorList>
    </citation>
    <scope>NUCLEOTIDE SEQUENCE [LARGE SCALE GENOMIC DNA]</scope>
    <source>
        <strain evidence="2">cv. Niubang</strain>
    </source>
</reference>
<organism evidence="1 2">
    <name type="scientific">Arctium lappa</name>
    <name type="common">Greater burdock</name>
    <name type="synonym">Lappa major</name>
    <dbReference type="NCBI Taxonomy" id="4217"/>
    <lineage>
        <taxon>Eukaryota</taxon>
        <taxon>Viridiplantae</taxon>
        <taxon>Streptophyta</taxon>
        <taxon>Embryophyta</taxon>
        <taxon>Tracheophyta</taxon>
        <taxon>Spermatophyta</taxon>
        <taxon>Magnoliopsida</taxon>
        <taxon>eudicotyledons</taxon>
        <taxon>Gunneridae</taxon>
        <taxon>Pentapetalae</taxon>
        <taxon>asterids</taxon>
        <taxon>campanulids</taxon>
        <taxon>Asterales</taxon>
        <taxon>Asteraceae</taxon>
        <taxon>Carduoideae</taxon>
        <taxon>Cardueae</taxon>
        <taxon>Arctiinae</taxon>
        <taxon>Arctium</taxon>
    </lineage>
</organism>
<sequence length="256" mass="28857">MLMFTKAMFNRLLFYFLNNKRKILGQGLGAGSKLMYRKVQHQIALGVAVSSDSFHWNLEVGGAENIVRDYNPPSVSSDFEFSVSNNSMMTVNELFFKDHLLPFKDVTAGTKTTLSKEIVAREHEESSSSPWRTIEHRYWMRVILTSKFGPNANFSELEKFLQKNENWEDNIASLSMLFPNRIWDGDIDSLSTTILTGVNPALSFTIHSCLVPTSRSTTHAFCEIAIPGHPFDTGCLFAISIAKEEVDKFGTVILKS</sequence>
<protein>
    <submittedName>
        <fullName evidence="1">Uncharacterized protein</fullName>
    </submittedName>
</protein>
<proteinExistence type="predicted"/>
<keyword evidence="2" id="KW-1185">Reference proteome</keyword>
<dbReference type="Proteomes" id="UP001055879">
    <property type="component" value="Linkage Group LG04"/>
</dbReference>
<dbReference type="EMBL" id="CM042050">
    <property type="protein sequence ID" value="KAI3735240.1"/>
    <property type="molecule type" value="Genomic_DNA"/>
</dbReference>
<evidence type="ECO:0000313" key="2">
    <source>
        <dbReference type="Proteomes" id="UP001055879"/>
    </source>
</evidence>
<gene>
    <name evidence="1" type="ORF">L6452_14732</name>
</gene>